<accession>A0A645EAX3</accession>
<protein>
    <submittedName>
        <fullName evidence="1">Uncharacterized protein</fullName>
    </submittedName>
</protein>
<dbReference type="EMBL" id="VSSQ01044010">
    <property type="protein sequence ID" value="MPM97792.1"/>
    <property type="molecule type" value="Genomic_DNA"/>
</dbReference>
<sequence length="275" mass="29322">MRVEQALLHHLRERHGPLRQPFENACTALVNDRSKALEVSQKRLTLGVNALVVRSHPDLGIDLRQPCQAAAKVRQTGAGVAIIGPEARQVDITDKGNTLGLDQQHGMAGGMARHMNSVNLRLAQLPDGSIFVAAGIGSGGVEEIALQLAAHDAGLRRIGPAEGGNQTLPALQGRQIADVSKDLCVWQAVQAGHMVLMHMAHHHQLGGIELGPDMVGNDRRIQRCQRIAAANHDLVAVRILAALGAAKHRHAAKLVALYVCLGCVDGMHHGLRAGK</sequence>
<dbReference type="AlphaFoldDB" id="A0A645EAX3"/>
<reference evidence="1" key="1">
    <citation type="submission" date="2019-08" db="EMBL/GenBank/DDBJ databases">
        <authorList>
            <person name="Kucharzyk K."/>
            <person name="Murdoch R.W."/>
            <person name="Higgins S."/>
            <person name="Loffler F."/>
        </authorList>
    </citation>
    <scope>NUCLEOTIDE SEQUENCE</scope>
</reference>
<organism evidence="1">
    <name type="scientific">bioreactor metagenome</name>
    <dbReference type="NCBI Taxonomy" id="1076179"/>
    <lineage>
        <taxon>unclassified sequences</taxon>
        <taxon>metagenomes</taxon>
        <taxon>ecological metagenomes</taxon>
    </lineage>
</organism>
<gene>
    <name evidence="1" type="ORF">SDC9_144969</name>
</gene>
<evidence type="ECO:0000313" key="1">
    <source>
        <dbReference type="EMBL" id="MPM97792.1"/>
    </source>
</evidence>
<proteinExistence type="predicted"/>
<name>A0A645EAX3_9ZZZZ</name>
<comment type="caution">
    <text evidence="1">The sequence shown here is derived from an EMBL/GenBank/DDBJ whole genome shotgun (WGS) entry which is preliminary data.</text>
</comment>